<evidence type="ECO:0000259" key="2">
    <source>
        <dbReference type="PROSITE" id="PS50887"/>
    </source>
</evidence>
<dbReference type="NCBIfam" id="TIGR00229">
    <property type="entry name" value="sensory_box"/>
    <property type="match status" value="1"/>
</dbReference>
<dbReference type="SUPFAM" id="SSF55785">
    <property type="entry name" value="PYP-like sensor domain (PAS domain)"/>
    <property type="match status" value="2"/>
</dbReference>
<accession>A0A286D9S5</accession>
<dbReference type="PANTHER" id="PTHR44757">
    <property type="entry name" value="DIGUANYLATE CYCLASE DGCP"/>
    <property type="match status" value="1"/>
</dbReference>
<dbReference type="InterPro" id="IPR052155">
    <property type="entry name" value="Biofilm_reg_signaling"/>
</dbReference>
<dbReference type="InterPro" id="IPR000014">
    <property type="entry name" value="PAS"/>
</dbReference>
<organism evidence="3 4">
    <name type="scientific">Pseudoxanthomonas wuyuanensis</name>
    <dbReference type="NCBI Taxonomy" id="1073196"/>
    <lineage>
        <taxon>Bacteria</taxon>
        <taxon>Pseudomonadati</taxon>
        <taxon>Pseudomonadota</taxon>
        <taxon>Gammaproteobacteria</taxon>
        <taxon>Lysobacterales</taxon>
        <taxon>Lysobacteraceae</taxon>
        <taxon>Pseudoxanthomonas</taxon>
    </lineage>
</organism>
<dbReference type="PANTHER" id="PTHR44757:SF2">
    <property type="entry name" value="BIOFILM ARCHITECTURE MAINTENANCE PROTEIN MBAA"/>
    <property type="match status" value="1"/>
</dbReference>
<proteinExistence type="predicted"/>
<keyword evidence="4" id="KW-1185">Reference proteome</keyword>
<sequence length="413" mass="46514">MSDMADEKPRKESPHGLRASRDFLERTLRAAGIGGWELDLESGQMVWSEETCRIHDVPANYQPSLEEALEFYEPQSRPVIAAAFEAGARDGTGWDLELQMRSRAGRQRCIRNVGKAEVVQGKDKLVGAIEDVTLKRQAIAAMEASERRFRKLFQYSMGLICTHDLDGVLLSVNPAAARSLGMPVSILVGRPLYDFMLPARRERFQQYLSEVSRNGTDSGIIELIAADGGVRYWKYHNVLDDEADEPYVLGHAQDVTTQFRQEQQLREWSVRDPLTSCFNRRVLSDIETKLQPGDRWGCIAVDLDHFKQVNDTYGHQRGDEVLVSMAWFLNEKLEKKDALIRLGGDEFLILLADADIERTESLIAGYRADADSAPIGFSMGGAARRPGHSLEQAIGEADKKLYEYRSQRRSSAM</sequence>
<feature type="domain" description="GGDEF" evidence="2">
    <location>
        <begin position="294"/>
        <end position="413"/>
    </location>
</feature>
<dbReference type="Proteomes" id="UP000219374">
    <property type="component" value="Unassembled WGS sequence"/>
</dbReference>
<dbReference type="Pfam" id="PF08448">
    <property type="entry name" value="PAS_4"/>
    <property type="match status" value="1"/>
</dbReference>
<dbReference type="Gene3D" id="3.30.450.20">
    <property type="entry name" value="PAS domain"/>
    <property type="match status" value="2"/>
</dbReference>
<name>A0A286D9S5_9GAMM</name>
<dbReference type="InterPro" id="IPR000160">
    <property type="entry name" value="GGDEF_dom"/>
</dbReference>
<dbReference type="CDD" id="cd01949">
    <property type="entry name" value="GGDEF"/>
    <property type="match status" value="1"/>
</dbReference>
<dbReference type="NCBIfam" id="TIGR00254">
    <property type="entry name" value="GGDEF"/>
    <property type="match status" value="1"/>
</dbReference>
<dbReference type="InterPro" id="IPR035965">
    <property type="entry name" value="PAS-like_dom_sf"/>
</dbReference>
<evidence type="ECO:0000313" key="3">
    <source>
        <dbReference type="EMBL" id="SOD55400.1"/>
    </source>
</evidence>
<gene>
    <name evidence="3" type="ORF">SAMN06296416_10778</name>
</gene>
<dbReference type="CDD" id="cd00130">
    <property type="entry name" value="PAS"/>
    <property type="match status" value="1"/>
</dbReference>
<dbReference type="Pfam" id="PF00990">
    <property type="entry name" value="GGDEF"/>
    <property type="match status" value="1"/>
</dbReference>
<dbReference type="Gene3D" id="3.30.70.270">
    <property type="match status" value="1"/>
</dbReference>
<dbReference type="SMART" id="SM00267">
    <property type="entry name" value="GGDEF"/>
    <property type="match status" value="1"/>
</dbReference>
<dbReference type="EMBL" id="OCND01000007">
    <property type="protein sequence ID" value="SOD55400.1"/>
    <property type="molecule type" value="Genomic_DNA"/>
</dbReference>
<dbReference type="PROSITE" id="PS50112">
    <property type="entry name" value="PAS"/>
    <property type="match status" value="1"/>
</dbReference>
<dbReference type="SMART" id="SM00091">
    <property type="entry name" value="PAS"/>
    <property type="match status" value="1"/>
</dbReference>
<evidence type="ECO:0000259" key="1">
    <source>
        <dbReference type="PROSITE" id="PS50112"/>
    </source>
</evidence>
<reference evidence="3 4" key="1">
    <citation type="submission" date="2017-09" db="EMBL/GenBank/DDBJ databases">
        <authorList>
            <person name="Ehlers B."/>
            <person name="Leendertz F.H."/>
        </authorList>
    </citation>
    <scope>NUCLEOTIDE SEQUENCE [LARGE SCALE GENOMIC DNA]</scope>
    <source>
        <strain evidence="3 4">CGMCC 1.10978</strain>
    </source>
</reference>
<dbReference type="PROSITE" id="PS50887">
    <property type="entry name" value="GGDEF"/>
    <property type="match status" value="1"/>
</dbReference>
<dbReference type="SUPFAM" id="SSF55073">
    <property type="entry name" value="Nucleotide cyclase"/>
    <property type="match status" value="1"/>
</dbReference>
<protein>
    <submittedName>
        <fullName evidence="3">PAS domain S-box-containing protein/diguanylate cyclase (GGDEF) domain-containing protein</fullName>
    </submittedName>
</protein>
<dbReference type="InterPro" id="IPR029787">
    <property type="entry name" value="Nucleotide_cyclase"/>
</dbReference>
<evidence type="ECO:0000313" key="4">
    <source>
        <dbReference type="Proteomes" id="UP000219374"/>
    </source>
</evidence>
<dbReference type="AlphaFoldDB" id="A0A286D9S5"/>
<dbReference type="InterPro" id="IPR013656">
    <property type="entry name" value="PAS_4"/>
</dbReference>
<dbReference type="InterPro" id="IPR043128">
    <property type="entry name" value="Rev_trsase/Diguanyl_cyclase"/>
</dbReference>
<feature type="domain" description="PAS" evidence="1">
    <location>
        <begin position="145"/>
        <end position="215"/>
    </location>
</feature>